<dbReference type="SMART" id="SM00612">
    <property type="entry name" value="Kelch"/>
    <property type="match status" value="1"/>
</dbReference>
<protein>
    <recommendedName>
        <fullName evidence="3">BIG2 domain-containing protein</fullName>
    </recommendedName>
</protein>
<dbReference type="SUPFAM" id="SSF117281">
    <property type="entry name" value="Kelch motif"/>
    <property type="match status" value="1"/>
</dbReference>
<gene>
    <name evidence="4" type="ORF">Ami3637_05945</name>
</gene>
<dbReference type="EMBL" id="CP047591">
    <property type="protein sequence ID" value="QHI71999.1"/>
    <property type="molecule type" value="Genomic_DNA"/>
</dbReference>
<dbReference type="InterPro" id="IPR006652">
    <property type="entry name" value="Kelch_1"/>
</dbReference>
<organism evidence="4 5">
    <name type="scientific">Aminipila terrae</name>
    <dbReference type="NCBI Taxonomy" id="2697030"/>
    <lineage>
        <taxon>Bacteria</taxon>
        <taxon>Bacillati</taxon>
        <taxon>Bacillota</taxon>
        <taxon>Clostridia</taxon>
        <taxon>Peptostreptococcales</taxon>
        <taxon>Anaerovoracaceae</taxon>
        <taxon>Aminipila</taxon>
    </lineage>
</organism>
<dbReference type="PANTHER" id="PTHR46344:SF27">
    <property type="entry name" value="KELCH REPEAT SUPERFAMILY PROTEIN"/>
    <property type="match status" value="1"/>
</dbReference>
<evidence type="ECO:0000259" key="3">
    <source>
        <dbReference type="SMART" id="SM00635"/>
    </source>
</evidence>
<dbReference type="SMART" id="SM00635">
    <property type="entry name" value="BID_2"/>
    <property type="match status" value="2"/>
</dbReference>
<feature type="domain" description="BIG2" evidence="3">
    <location>
        <begin position="84"/>
        <end position="158"/>
    </location>
</feature>
<dbReference type="Proteomes" id="UP000463883">
    <property type="component" value="Chromosome"/>
</dbReference>
<keyword evidence="5" id="KW-1185">Reference proteome</keyword>
<dbReference type="PANTHER" id="PTHR46344">
    <property type="entry name" value="OS02G0202900 PROTEIN"/>
    <property type="match status" value="1"/>
</dbReference>
<evidence type="ECO:0000313" key="4">
    <source>
        <dbReference type="EMBL" id="QHI71999.1"/>
    </source>
</evidence>
<dbReference type="Gene3D" id="2.60.40.1080">
    <property type="match status" value="2"/>
</dbReference>
<accession>A0A6P1MBD0</accession>
<evidence type="ECO:0000256" key="2">
    <source>
        <dbReference type="ARBA" id="ARBA00022737"/>
    </source>
</evidence>
<evidence type="ECO:0000313" key="5">
    <source>
        <dbReference type="Proteomes" id="UP000463883"/>
    </source>
</evidence>
<dbReference type="Pfam" id="PF02368">
    <property type="entry name" value="Big_2"/>
    <property type="match status" value="2"/>
</dbReference>
<sequence>MPTVREGFACAAVGEKVYVIGGLVPHKVNEPYVVEIYDTKKDTWTTGPNTINNAWGASAVTVNGTIYLIGGGESSSIMTSLQVGTQSPEFKLSVLLNEGETVQISTSYNLDNNKNFTWSSTNEAVAKVDANGKVTAIAEGTADIYAQNADGTFKEYIPVKVVKGVADELRLAAHLKIGEKANLYLTDDASKVTWSSMDSSIATVAADGQITGVKKGLAIVKAELDGQAYQIYVRVNG</sequence>
<feature type="domain" description="BIG2" evidence="3">
    <location>
        <begin position="165"/>
        <end position="234"/>
    </location>
</feature>
<proteinExistence type="predicted"/>
<dbReference type="Gene3D" id="2.120.10.80">
    <property type="entry name" value="Kelch-type beta propeller"/>
    <property type="match status" value="1"/>
</dbReference>
<dbReference type="InterPro" id="IPR008964">
    <property type="entry name" value="Invasin/intimin_cell_adhesion"/>
</dbReference>
<keyword evidence="2" id="KW-0677">Repeat</keyword>
<dbReference type="AlphaFoldDB" id="A0A6P1MBD0"/>
<name>A0A6P1MBD0_9FIRM</name>
<evidence type="ECO:0000256" key="1">
    <source>
        <dbReference type="ARBA" id="ARBA00022441"/>
    </source>
</evidence>
<dbReference type="InterPro" id="IPR003343">
    <property type="entry name" value="Big_2"/>
</dbReference>
<dbReference type="InterPro" id="IPR015915">
    <property type="entry name" value="Kelch-typ_b-propeller"/>
</dbReference>
<dbReference type="KEGG" id="amic:Ami3637_05945"/>
<reference evidence="4 5" key="1">
    <citation type="submission" date="2020-01" db="EMBL/GenBank/DDBJ databases">
        <title>Genomic analysis of Aminipila sp. CBA3637.</title>
        <authorList>
            <person name="Kim Y.B."/>
            <person name="Roh S.W."/>
        </authorList>
    </citation>
    <scope>NUCLEOTIDE SEQUENCE [LARGE SCALE GENOMIC DNA]</scope>
    <source>
        <strain evidence="4 5">CBA3637</strain>
    </source>
</reference>
<dbReference type="SUPFAM" id="SSF49373">
    <property type="entry name" value="Invasin/intimin cell-adhesion fragments"/>
    <property type="match status" value="2"/>
</dbReference>
<dbReference type="Pfam" id="PF01344">
    <property type="entry name" value="Kelch_1"/>
    <property type="match status" value="1"/>
</dbReference>
<keyword evidence="1" id="KW-0880">Kelch repeat</keyword>